<dbReference type="EMBL" id="PYIX02000025">
    <property type="protein sequence ID" value="RFC82860.1"/>
    <property type="molecule type" value="Genomic_DNA"/>
</dbReference>
<dbReference type="AlphaFoldDB" id="A0A371YN20"/>
<evidence type="ECO:0000313" key="3">
    <source>
        <dbReference type="EMBL" id="RFC82860.1"/>
    </source>
</evidence>
<evidence type="ECO:0000313" key="2">
    <source>
        <dbReference type="EMBL" id="MFC2995631.1"/>
    </source>
</evidence>
<name>A0A371YN20_9GAMM</name>
<comment type="caution">
    <text evidence="3">The sequence shown here is derived from an EMBL/GenBank/DDBJ whole genome shotgun (WGS) entry which is preliminary data.</text>
</comment>
<sequence>MNYPYFKYHPNAYALNIFEKEDGVCSICNQKCDLKYSCSFYSLNEPDYICPWCIENGAAAKLYQGSFNNDMSIENVEFIDEDEIVNVLYPISDEFVDQICYRTPSYVSWQQQVWLIHCNEPCKFINYATSELLHPILHEILEDIEYSGMSLEWVQHHLTTDSDFSAYLFQCIHCGKHRLHLDSC</sequence>
<gene>
    <name evidence="2" type="ORF">ACFODO_10190</name>
    <name evidence="3" type="ORF">C9E89_014150</name>
</gene>
<dbReference type="Pfam" id="PF03691">
    <property type="entry name" value="UPF0167"/>
    <property type="match status" value="1"/>
</dbReference>
<proteinExistence type="inferred from homology"/>
<accession>A0A371YN20</accession>
<dbReference type="OrthoDB" id="7065534at2"/>
<dbReference type="Proteomes" id="UP000240957">
    <property type="component" value="Unassembled WGS sequence"/>
</dbReference>
<keyword evidence="5" id="KW-1185">Reference proteome</keyword>
<reference evidence="3 4" key="2">
    <citation type="submission" date="2018-08" db="EMBL/GenBank/DDBJ databases">
        <title>The draft genome of Acinetobacter sichuanensis strain WCHAc060041.</title>
        <authorList>
            <person name="Qin J."/>
            <person name="Feng Y."/>
            <person name="Zong Z."/>
        </authorList>
    </citation>
    <scope>NUCLEOTIDE SEQUENCE [LARGE SCALE GENOMIC DNA]</scope>
    <source>
        <strain evidence="3 4">WCHAc060041</strain>
    </source>
</reference>
<dbReference type="EMBL" id="JBHRSF010000034">
    <property type="protein sequence ID" value="MFC2995631.1"/>
    <property type="molecule type" value="Genomic_DNA"/>
</dbReference>
<evidence type="ECO:0000256" key="1">
    <source>
        <dbReference type="ARBA" id="ARBA00008525"/>
    </source>
</evidence>
<protein>
    <submittedName>
        <fullName evidence="2">CbrC family protein</fullName>
    </submittedName>
</protein>
<comment type="similarity">
    <text evidence="1">Belongs to the UPF0167 family.</text>
</comment>
<organism evidence="3 4">
    <name type="scientific">Acinetobacter sichuanensis</name>
    <dbReference type="NCBI Taxonomy" id="2136183"/>
    <lineage>
        <taxon>Bacteria</taxon>
        <taxon>Pseudomonadati</taxon>
        <taxon>Pseudomonadota</taxon>
        <taxon>Gammaproteobacteria</taxon>
        <taxon>Moraxellales</taxon>
        <taxon>Moraxellaceae</taxon>
        <taxon>Acinetobacter</taxon>
    </lineage>
</organism>
<evidence type="ECO:0000313" key="4">
    <source>
        <dbReference type="Proteomes" id="UP000240957"/>
    </source>
</evidence>
<dbReference type="Proteomes" id="UP001595455">
    <property type="component" value="Unassembled WGS sequence"/>
</dbReference>
<reference evidence="5" key="3">
    <citation type="journal article" date="2019" name="Int. J. Syst. Evol. Microbiol.">
        <title>The Global Catalogue of Microorganisms (GCM) 10K type strain sequencing project: providing services to taxonomists for standard genome sequencing and annotation.</title>
        <authorList>
            <consortium name="The Broad Institute Genomics Platform"/>
            <consortium name="The Broad Institute Genome Sequencing Center for Infectious Disease"/>
            <person name="Wu L."/>
            <person name="Ma J."/>
        </authorList>
    </citation>
    <scope>NUCLEOTIDE SEQUENCE [LARGE SCALE GENOMIC DNA]</scope>
    <source>
        <strain evidence="5">KCTC 62575</strain>
    </source>
</reference>
<dbReference type="InterPro" id="IPR005363">
    <property type="entry name" value="UPF0167"/>
</dbReference>
<reference evidence="2" key="4">
    <citation type="submission" date="2024-09" db="EMBL/GenBank/DDBJ databases">
        <authorList>
            <person name="Sun Q."/>
            <person name="Mori K."/>
        </authorList>
    </citation>
    <scope>NUCLEOTIDE SEQUENCE</scope>
    <source>
        <strain evidence="2">KCTC 62575</strain>
    </source>
</reference>
<dbReference type="RefSeq" id="WP_107009020.1">
    <property type="nucleotide sequence ID" value="NZ_JBHRSF010000034.1"/>
</dbReference>
<reference evidence="2" key="1">
    <citation type="journal article" date="2014" name="Int. J. Syst. Evol. Microbiol.">
        <title>Complete genome of a new Firmicutes species belonging to the dominant human colonic microbiota ('Ruminococcus bicirculans') reveals two chromosomes and a selective capacity to utilize plant glucans.</title>
        <authorList>
            <consortium name="NISC Comparative Sequencing Program"/>
            <person name="Wegmann U."/>
            <person name="Louis P."/>
            <person name="Goesmann A."/>
            <person name="Henrissat B."/>
            <person name="Duncan S.H."/>
            <person name="Flint H.J."/>
        </authorList>
    </citation>
    <scope>NUCLEOTIDE SEQUENCE</scope>
    <source>
        <strain evidence="2">KCTC 62575</strain>
    </source>
</reference>
<evidence type="ECO:0000313" key="5">
    <source>
        <dbReference type="Proteomes" id="UP001595455"/>
    </source>
</evidence>